<name>A0ABD1ZSU3_9MARC</name>
<proteinExistence type="predicted"/>
<evidence type="ECO:0000313" key="2">
    <source>
        <dbReference type="Proteomes" id="UP001605036"/>
    </source>
</evidence>
<dbReference type="EMBL" id="JBHFFA010000001">
    <property type="protein sequence ID" value="KAL2654066.1"/>
    <property type="molecule type" value="Genomic_DNA"/>
</dbReference>
<reference evidence="1 2" key="1">
    <citation type="submission" date="2024-09" db="EMBL/GenBank/DDBJ databases">
        <title>Chromosome-scale assembly of Riccia fluitans.</title>
        <authorList>
            <person name="Paukszto L."/>
            <person name="Sawicki J."/>
            <person name="Karawczyk K."/>
            <person name="Piernik-Szablinska J."/>
            <person name="Szczecinska M."/>
            <person name="Mazdziarz M."/>
        </authorList>
    </citation>
    <scope>NUCLEOTIDE SEQUENCE [LARGE SCALE GENOMIC DNA]</scope>
    <source>
        <strain evidence="1">Rf_01</strain>
        <tissue evidence="1">Aerial parts of the thallus</tissue>
    </source>
</reference>
<dbReference type="AlphaFoldDB" id="A0ABD1ZSU3"/>
<protein>
    <submittedName>
        <fullName evidence="1">Uncharacterized protein</fullName>
    </submittedName>
</protein>
<dbReference type="Proteomes" id="UP001605036">
    <property type="component" value="Unassembled WGS sequence"/>
</dbReference>
<comment type="caution">
    <text evidence="1">The sequence shown here is derived from an EMBL/GenBank/DDBJ whole genome shotgun (WGS) entry which is preliminary data.</text>
</comment>
<gene>
    <name evidence="1" type="ORF">R1flu_022194</name>
</gene>
<organism evidence="1 2">
    <name type="scientific">Riccia fluitans</name>
    <dbReference type="NCBI Taxonomy" id="41844"/>
    <lineage>
        <taxon>Eukaryota</taxon>
        <taxon>Viridiplantae</taxon>
        <taxon>Streptophyta</taxon>
        <taxon>Embryophyta</taxon>
        <taxon>Marchantiophyta</taxon>
        <taxon>Marchantiopsida</taxon>
        <taxon>Marchantiidae</taxon>
        <taxon>Marchantiales</taxon>
        <taxon>Ricciaceae</taxon>
        <taxon>Riccia</taxon>
    </lineage>
</organism>
<evidence type="ECO:0000313" key="1">
    <source>
        <dbReference type="EMBL" id="KAL2654066.1"/>
    </source>
</evidence>
<keyword evidence="2" id="KW-1185">Reference proteome</keyword>
<accession>A0ABD1ZSU3</accession>
<sequence length="129" mass="14483">MAAVRVSFRMAESLIERANEAINEVVLQRETDENCPMLGSASAQERAAVLRPSPRLLLKDITHLFPSNGANWNDSTRNGVLTGRIRRRTTEIPGFSKKRRISDVPYPVWDTLSRPACKSRGSTGIRSFR</sequence>